<name>A0A4V2WPC4_9BACL</name>
<keyword evidence="2" id="KW-0645">Protease</keyword>
<dbReference type="Pfam" id="PF00877">
    <property type="entry name" value="NLPC_P60"/>
    <property type="match status" value="1"/>
</dbReference>
<dbReference type="Gene3D" id="3.30.457.10">
    <property type="entry name" value="Copper amine oxidase-like, N-terminal domain"/>
    <property type="match status" value="1"/>
</dbReference>
<dbReference type="SUPFAM" id="SSF55383">
    <property type="entry name" value="Copper amine oxidase, domain N"/>
    <property type="match status" value="1"/>
</dbReference>
<dbReference type="InterPro" id="IPR038765">
    <property type="entry name" value="Papain-like_cys_pep_sf"/>
</dbReference>
<dbReference type="PANTHER" id="PTHR47053:SF1">
    <property type="entry name" value="MUREIN DD-ENDOPEPTIDASE MEPH-RELATED"/>
    <property type="match status" value="1"/>
</dbReference>
<dbReference type="InterPro" id="IPR000064">
    <property type="entry name" value="NLP_P60_dom"/>
</dbReference>
<evidence type="ECO:0000313" key="7">
    <source>
        <dbReference type="EMBL" id="TCZ78842.1"/>
    </source>
</evidence>
<keyword evidence="5" id="KW-0732">Signal</keyword>
<dbReference type="AlphaFoldDB" id="A0A4V2WPC4"/>
<gene>
    <name evidence="7" type="ORF">E0485_07135</name>
</gene>
<evidence type="ECO:0000256" key="1">
    <source>
        <dbReference type="ARBA" id="ARBA00007074"/>
    </source>
</evidence>
<organism evidence="7 8">
    <name type="scientific">Paenibacillus albiflavus</name>
    <dbReference type="NCBI Taxonomy" id="2545760"/>
    <lineage>
        <taxon>Bacteria</taxon>
        <taxon>Bacillati</taxon>
        <taxon>Bacillota</taxon>
        <taxon>Bacilli</taxon>
        <taxon>Bacillales</taxon>
        <taxon>Paenibacillaceae</taxon>
        <taxon>Paenibacillus</taxon>
    </lineage>
</organism>
<dbReference type="OrthoDB" id="9813118at2"/>
<dbReference type="SUPFAM" id="SSF54001">
    <property type="entry name" value="Cysteine proteinases"/>
    <property type="match status" value="1"/>
</dbReference>
<keyword evidence="3" id="KW-0378">Hydrolase</keyword>
<evidence type="ECO:0000259" key="6">
    <source>
        <dbReference type="PROSITE" id="PS51935"/>
    </source>
</evidence>
<evidence type="ECO:0000313" key="8">
    <source>
        <dbReference type="Proteomes" id="UP000295418"/>
    </source>
</evidence>
<evidence type="ECO:0000256" key="5">
    <source>
        <dbReference type="SAM" id="SignalP"/>
    </source>
</evidence>
<dbReference type="GO" id="GO:0008234">
    <property type="term" value="F:cysteine-type peptidase activity"/>
    <property type="evidence" value="ECO:0007669"/>
    <property type="project" value="UniProtKB-KW"/>
</dbReference>
<dbReference type="Pfam" id="PF07833">
    <property type="entry name" value="Cu_amine_oxidN1"/>
    <property type="match status" value="1"/>
</dbReference>
<protein>
    <submittedName>
        <fullName evidence="7">Cell wall lytic activity</fullName>
    </submittedName>
</protein>
<dbReference type="EMBL" id="SKFG01000004">
    <property type="protein sequence ID" value="TCZ78842.1"/>
    <property type="molecule type" value="Genomic_DNA"/>
</dbReference>
<dbReference type="InterPro" id="IPR036582">
    <property type="entry name" value="Mao_N_sf"/>
</dbReference>
<dbReference type="GO" id="GO:0006508">
    <property type="term" value="P:proteolysis"/>
    <property type="evidence" value="ECO:0007669"/>
    <property type="project" value="UniProtKB-KW"/>
</dbReference>
<dbReference type="InterPro" id="IPR051202">
    <property type="entry name" value="Peptidase_C40"/>
</dbReference>
<comment type="similarity">
    <text evidence="1">Belongs to the peptidase C40 family.</text>
</comment>
<feature type="domain" description="NlpC/P60" evidence="6">
    <location>
        <begin position="169"/>
        <end position="290"/>
    </location>
</feature>
<feature type="chain" id="PRO_5020584627" evidence="5">
    <location>
        <begin position="28"/>
        <end position="290"/>
    </location>
</feature>
<comment type="caution">
    <text evidence="7">The sequence shown here is derived from an EMBL/GenBank/DDBJ whole genome shotgun (WGS) entry which is preliminary data.</text>
</comment>
<dbReference type="RefSeq" id="WP_132417292.1">
    <property type="nucleotide sequence ID" value="NZ_SKFG01000004.1"/>
</dbReference>
<accession>A0A4V2WPC4</accession>
<evidence type="ECO:0000256" key="4">
    <source>
        <dbReference type="ARBA" id="ARBA00022807"/>
    </source>
</evidence>
<sequence>MKSLLKIIALSTVILGAGLLVNDQAQAQTQDIVDSNIKTQVNDTLLSPSEVRSVWVDREHLFVPIRPLAEEAGYTLDWYNEGEQTVVTFTYESNKVVVKTGDATAMVNGAPVQMSKAPFKMNGSTYVPLRFIGESLGHLIQWDTQNGIAILSTDGEFHAPAWYRPEEGTELANRIIQTAKQYLGVRYVYGGSTPSGFDCSGFLQYVFNKYGINLPRTAADMYTAGTRVIGKLQPGDLVFFKEGSKVSHVGMYIGDGQYIDAASGSRMRVSLSDLNGSWSQRYYVGAKRMI</sequence>
<dbReference type="PROSITE" id="PS51935">
    <property type="entry name" value="NLPC_P60"/>
    <property type="match status" value="1"/>
</dbReference>
<dbReference type="PANTHER" id="PTHR47053">
    <property type="entry name" value="MUREIN DD-ENDOPEPTIDASE MEPH-RELATED"/>
    <property type="match status" value="1"/>
</dbReference>
<dbReference type="Proteomes" id="UP000295418">
    <property type="component" value="Unassembled WGS sequence"/>
</dbReference>
<evidence type="ECO:0000256" key="3">
    <source>
        <dbReference type="ARBA" id="ARBA00022801"/>
    </source>
</evidence>
<feature type="signal peptide" evidence="5">
    <location>
        <begin position="1"/>
        <end position="27"/>
    </location>
</feature>
<dbReference type="Gene3D" id="3.90.1720.10">
    <property type="entry name" value="endopeptidase domain like (from Nostoc punctiforme)"/>
    <property type="match status" value="1"/>
</dbReference>
<evidence type="ECO:0000256" key="2">
    <source>
        <dbReference type="ARBA" id="ARBA00022670"/>
    </source>
</evidence>
<reference evidence="7 8" key="1">
    <citation type="submission" date="2019-03" db="EMBL/GenBank/DDBJ databases">
        <authorList>
            <person name="Kim M.K.M."/>
        </authorList>
    </citation>
    <scope>NUCLEOTIDE SEQUENCE [LARGE SCALE GENOMIC DNA]</scope>
    <source>
        <strain evidence="7 8">18JY21-1</strain>
    </source>
</reference>
<dbReference type="InterPro" id="IPR012854">
    <property type="entry name" value="Cu_amine_oxidase-like_N"/>
</dbReference>
<proteinExistence type="inferred from homology"/>
<keyword evidence="8" id="KW-1185">Reference proteome</keyword>
<keyword evidence="4" id="KW-0788">Thiol protease</keyword>